<dbReference type="AlphaFoldDB" id="A0A1M5DK33"/>
<proteinExistence type="predicted"/>
<dbReference type="RefSeq" id="WP_083543259.1">
    <property type="nucleotide sequence ID" value="NZ_FQUW01000051.1"/>
</dbReference>
<sequence>MRLNQATDYAFRAVLYLAQLPPGEVVEAQVIARHEGIPMRFLLKILRLLTKAGIIYSYRGVGGGYALARPPVEITLLDVMLAVEGPVQINRCLKDLGACTKKGPPHCPVHRALASIQKTLIEQFKSYNFACLAGGSPEPVPEVTKPAGKRFSCGGAN</sequence>
<dbReference type="NCBIfam" id="TIGR00738">
    <property type="entry name" value="rrf2_super"/>
    <property type="match status" value="1"/>
</dbReference>
<dbReference type="PANTHER" id="PTHR33221">
    <property type="entry name" value="WINGED HELIX-TURN-HELIX TRANSCRIPTIONAL REGULATOR, RRF2 FAMILY"/>
    <property type="match status" value="1"/>
</dbReference>
<dbReference type="Gene3D" id="1.10.10.10">
    <property type="entry name" value="Winged helix-like DNA-binding domain superfamily/Winged helix DNA-binding domain"/>
    <property type="match status" value="1"/>
</dbReference>
<dbReference type="InterPro" id="IPR030489">
    <property type="entry name" value="TR_Rrf2-type_CS"/>
</dbReference>
<dbReference type="PROSITE" id="PS51197">
    <property type="entry name" value="HTH_RRF2_2"/>
    <property type="match status" value="1"/>
</dbReference>
<evidence type="ECO:0000313" key="2">
    <source>
        <dbReference type="Proteomes" id="UP000184196"/>
    </source>
</evidence>
<dbReference type="OrthoDB" id="9808360at2"/>
<protein>
    <submittedName>
        <fullName evidence="1">Transcriptional regulator, BadM/Rrf2 family</fullName>
    </submittedName>
</protein>
<gene>
    <name evidence="1" type="ORF">SAMN02745218_02846</name>
</gene>
<dbReference type="Pfam" id="PF02082">
    <property type="entry name" value="Rrf2"/>
    <property type="match status" value="1"/>
</dbReference>
<dbReference type="InterPro" id="IPR036388">
    <property type="entry name" value="WH-like_DNA-bd_sf"/>
</dbReference>
<accession>A0A1M5DK33</accession>
<dbReference type="SUPFAM" id="SSF46785">
    <property type="entry name" value="Winged helix' DNA-binding domain"/>
    <property type="match status" value="1"/>
</dbReference>
<reference evidence="2" key="1">
    <citation type="submission" date="2016-11" db="EMBL/GenBank/DDBJ databases">
        <authorList>
            <person name="Varghese N."/>
            <person name="Submissions S."/>
        </authorList>
    </citation>
    <scope>NUCLEOTIDE SEQUENCE [LARGE SCALE GENOMIC DNA]</scope>
    <source>
        <strain evidence="2">DSM 11792</strain>
    </source>
</reference>
<evidence type="ECO:0000313" key="1">
    <source>
        <dbReference type="EMBL" id="SHF67343.1"/>
    </source>
</evidence>
<dbReference type="GO" id="GO:0003700">
    <property type="term" value="F:DNA-binding transcription factor activity"/>
    <property type="evidence" value="ECO:0007669"/>
    <property type="project" value="TreeGrafter"/>
</dbReference>
<dbReference type="Proteomes" id="UP000184196">
    <property type="component" value="Unassembled WGS sequence"/>
</dbReference>
<dbReference type="InterPro" id="IPR000944">
    <property type="entry name" value="Tscrpt_reg_Rrf2"/>
</dbReference>
<dbReference type="PANTHER" id="PTHR33221:SF2">
    <property type="entry name" value="TRANSCRIPTIONAL REGULATOR"/>
    <property type="match status" value="1"/>
</dbReference>
<name>A0A1M5DK33_9FIRM</name>
<organism evidence="1 2">
    <name type="scientific">Desulfofundulus australicus DSM 11792</name>
    <dbReference type="NCBI Taxonomy" id="1121425"/>
    <lineage>
        <taxon>Bacteria</taxon>
        <taxon>Bacillati</taxon>
        <taxon>Bacillota</taxon>
        <taxon>Clostridia</taxon>
        <taxon>Eubacteriales</taxon>
        <taxon>Peptococcaceae</taxon>
        <taxon>Desulfofundulus</taxon>
    </lineage>
</organism>
<dbReference type="EMBL" id="FQUW01000051">
    <property type="protein sequence ID" value="SHF67343.1"/>
    <property type="molecule type" value="Genomic_DNA"/>
</dbReference>
<dbReference type="PROSITE" id="PS01332">
    <property type="entry name" value="HTH_RRF2_1"/>
    <property type="match status" value="1"/>
</dbReference>
<keyword evidence="2" id="KW-1185">Reference proteome</keyword>
<dbReference type="GO" id="GO:0005829">
    <property type="term" value="C:cytosol"/>
    <property type="evidence" value="ECO:0007669"/>
    <property type="project" value="TreeGrafter"/>
</dbReference>
<dbReference type="InterPro" id="IPR036390">
    <property type="entry name" value="WH_DNA-bd_sf"/>
</dbReference>